<dbReference type="EMBL" id="PCGC01000337">
    <property type="protein sequence ID" value="PHL20147.1"/>
    <property type="molecule type" value="Genomic_DNA"/>
</dbReference>
<gene>
    <name evidence="1" type="ORF">CQR37_16145</name>
</gene>
<organism evidence="1 2">
    <name type="scientific">Enterococcus faecium</name>
    <name type="common">Streptococcus faecium</name>
    <dbReference type="NCBI Taxonomy" id="1352"/>
    <lineage>
        <taxon>Bacteria</taxon>
        <taxon>Bacillati</taxon>
        <taxon>Bacillota</taxon>
        <taxon>Bacilli</taxon>
        <taxon>Lactobacillales</taxon>
        <taxon>Enterococcaceae</taxon>
        <taxon>Enterococcus</taxon>
    </lineage>
</organism>
<evidence type="ECO:0000313" key="1">
    <source>
        <dbReference type="EMBL" id="PHL20147.1"/>
    </source>
</evidence>
<protein>
    <submittedName>
        <fullName evidence="1">M protein trans-acting positive regulator</fullName>
    </submittedName>
</protein>
<accession>A0A2G0E6P4</accession>
<evidence type="ECO:0000313" key="2">
    <source>
        <dbReference type="Proteomes" id="UP000224303"/>
    </source>
</evidence>
<proteinExistence type="predicted"/>
<name>A0A2G0E6P4_ENTFC</name>
<reference evidence="1 2" key="1">
    <citation type="submission" date="2017-10" db="EMBL/GenBank/DDBJ databases">
        <title>Draft genomes of the Enterococcus faecium isolated from human feces before and after Helicobacter pylori eradication therapy.</title>
        <authorList>
            <person name="Prianichniikov N.A."/>
            <person name="Glushchenko O.E."/>
            <person name="Malakhova M.V."/>
        </authorList>
    </citation>
    <scope>NUCLEOTIDE SEQUENCE [LARGE SCALE GENOMIC DNA]</scope>
    <source>
        <strain evidence="1 2">Hp_5-7</strain>
    </source>
</reference>
<sequence>MSVSFSNNGRKSFSGKEVKIQYAALDIYWNIFSSTAADFYDEDPQVVAFMMNTFFKKEVLDRLNSGMMDKLYLLLKICKENFPATSVKGVQREFEEYEYIDFFIDPSVDILRPNLPICREQRILVNILARLSITKIESEKTSLEQYELLRK</sequence>
<comment type="caution">
    <text evidence="1">The sequence shown here is derived from an EMBL/GenBank/DDBJ whole genome shotgun (WGS) entry which is preliminary data.</text>
</comment>
<dbReference type="Proteomes" id="UP000224303">
    <property type="component" value="Unassembled WGS sequence"/>
</dbReference>
<dbReference type="AlphaFoldDB" id="A0A2G0E6P4"/>
<feature type="non-terminal residue" evidence="1">
    <location>
        <position position="151"/>
    </location>
</feature>